<evidence type="ECO:0000256" key="7">
    <source>
        <dbReference type="ARBA" id="ARBA00023288"/>
    </source>
</evidence>
<gene>
    <name evidence="10" type="ORF">ACFFMS_13585</name>
</gene>
<evidence type="ECO:0000256" key="2">
    <source>
        <dbReference type="ARBA" id="ARBA00007886"/>
    </source>
</evidence>
<evidence type="ECO:0000256" key="3">
    <source>
        <dbReference type="ARBA" id="ARBA00022544"/>
    </source>
</evidence>
<proteinExistence type="inferred from homology"/>
<evidence type="ECO:0000313" key="10">
    <source>
        <dbReference type="EMBL" id="MFB9759457.1"/>
    </source>
</evidence>
<comment type="caution">
    <text evidence="10">The sequence shown here is derived from an EMBL/GenBank/DDBJ whole genome shotgun (WGS) entry which is preliminary data.</text>
</comment>
<keyword evidence="5" id="KW-0472">Membrane</keyword>
<dbReference type="Gene3D" id="6.20.190.10">
    <property type="entry name" value="Nutrient germinant receptor protein C, domain 1"/>
    <property type="match status" value="1"/>
</dbReference>
<dbReference type="Pfam" id="PF05504">
    <property type="entry name" value="Spore_GerAC"/>
    <property type="match status" value="1"/>
</dbReference>
<dbReference type="Pfam" id="PF25198">
    <property type="entry name" value="Spore_GerAC_N"/>
    <property type="match status" value="1"/>
</dbReference>
<dbReference type="InterPro" id="IPR038501">
    <property type="entry name" value="Spore_GerAC_C_sf"/>
</dbReference>
<dbReference type="InterPro" id="IPR046953">
    <property type="entry name" value="Spore_GerAC-like_C"/>
</dbReference>
<keyword evidence="4" id="KW-0732">Signal</keyword>
<sequence length="375" mass="42688">MSFSLLLLLTGCLDDLQLTRRAFVMGIALDETEAGKVLLTTQVYVPSPKGEKKKGSKGYINVRTTGDTVAKAIRDIPIHLGRKTHWGHLRSIVISEKLARKKRMAEVLELFYRDHETRITSSVLISKGNAADYLKKEPWIETTMGQQILANEESTADFSNKTVKTNLLTLILQTRSQVGNSIIPRIYIEEEHEFPSMDVAGIVLLKKNKMIGYLPPGNIEGLQIIRNEYRGGMLQILPCQTQPEKIEVVEVLSSQTTLKPVIKDDSLNVQISNKMEVVLQELKCSRIDAPEKERKFVERLEQALKKELKETVSLLQEKQFDAIDLGNKVYAKNPTLWKRWKNNWDQRFADSNFEFDVKIRIINSGTTNGKPMFSE</sequence>
<keyword evidence="11" id="KW-1185">Reference proteome</keyword>
<dbReference type="PANTHER" id="PTHR35789">
    <property type="entry name" value="SPORE GERMINATION PROTEIN B3"/>
    <property type="match status" value="1"/>
</dbReference>
<feature type="domain" description="Spore germination GerAC-like C-terminal" evidence="8">
    <location>
        <begin position="201"/>
        <end position="365"/>
    </location>
</feature>
<reference evidence="10 11" key="1">
    <citation type="submission" date="2024-09" db="EMBL/GenBank/DDBJ databases">
        <authorList>
            <person name="Sun Q."/>
            <person name="Mori K."/>
        </authorList>
    </citation>
    <scope>NUCLEOTIDE SEQUENCE [LARGE SCALE GENOMIC DNA]</scope>
    <source>
        <strain evidence="10 11">JCM 11201</strain>
    </source>
</reference>
<dbReference type="Proteomes" id="UP001589609">
    <property type="component" value="Unassembled WGS sequence"/>
</dbReference>
<dbReference type="EMBL" id="JBHMAF010000071">
    <property type="protein sequence ID" value="MFB9759457.1"/>
    <property type="molecule type" value="Genomic_DNA"/>
</dbReference>
<evidence type="ECO:0000313" key="11">
    <source>
        <dbReference type="Proteomes" id="UP001589609"/>
    </source>
</evidence>
<accession>A0ABV5WGF8</accession>
<evidence type="ECO:0000256" key="6">
    <source>
        <dbReference type="ARBA" id="ARBA00023139"/>
    </source>
</evidence>
<keyword evidence="3" id="KW-0309">Germination</keyword>
<comment type="subcellular location">
    <subcellularLocation>
        <location evidence="1">Membrane</location>
        <topology evidence="1">Lipid-anchor</topology>
    </subcellularLocation>
</comment>
<dbReference type="InterPro" id="IPR057336">
    <property type="entry name" value="GerAC_N"/>
</dbReference>
<dbReference type="InterPro" id="IPR008844">
    <property type="entry name" value="Spore_GerAC-like"/>
</dbReference>
<evidence type="ECO:0000259" key="8">
    <source>
        <dbReference type="Pfam" id="PF05504"/>
    </source>
</evidence>
<evidence type="ECO:0000259" key="9">
    <source>
        <dbReference type="Pfam" id="PF25198"/>
    </source>
</evidence>
<organism evidence="10 11">
    <name type="scientific">Ectobacillus funiculus</name>
    <dbReference type="NCBI Taxonomy" id="137993"/>
    <lineage>
        <taxon>Bacteria</taxon>
        <taxon>Bacillati</taxon>
        <taxon>Bacillota</taxon>
        <taxon>Bacilli</taxon>
        <taxon>Bacillales</taxon>
        <taxon>Bacillaceae</taxon>
        <taxon>Ectobacillus</taxon>
    </lineage>
</organism>
<dbReference type="NCBIfam" id="TIGR02887">
    <property type="entry name" value="spore_ger_x_C"/>
    <property type="match status" value="1"/>
</dbReference>
<evidence type="ECO:0000256" key="4">
    <source>
        <dbReference type="ARBA" id="ARBA00022729"/>
    </source>
</evidence>
<dbReference type="PANTHER" id="PTHR35789:SF1">
    <property type="entry name" value="SPORE GERMINATION PROTEIN B3"/>
    <property type="match status" value="1"/>
</dbReference>
<keyword evidence="7" id="KW-0449">Lipoprotein</keyword>
<comment type="similarity">
    <text evidence="2">Belongs to the GerABKC lipoprotein family.</text>
</comment>
<evidence type="ECO:0000256" key="5">
    <source>
        <dbReference type="ARBA" id="ARBA00023136"/>
    </source>
</evidence>
<dbReference type="Gene3D" id="3.30.300.210">
    <property type="entry name" value="Nutrient germinant receptor protein C, domain 3"/>
    <property type="match status" value="1"/>
</dbReference>
<name>A0ABV5WGF8_9BACI</name>
<feature type="domain" description="Spore germination protein N-terminal" evidence="9">
    <location>
        <begin position="17"/>
        <end position="186"/>
    </location>
</feature>
<evidence type="ECO:0000256" key="1">
    <source>
        <dbReference type="ARBA" id="ARBA00004635"/>
    </source>
</evidence>
<protein>
    <submittedName>
        <fullName evidence="10">Ger(X)C family spore germination protein</fullName>
    </submittedName>
</protein>
<keyword evidence="6" id="KW-0564">Palmitate</keyword>